<dbReference type="EMBL" id="WXXV01000004">
    <property type="protein sequence ID" value="MBE7694736.1"/>
    <property type="molecule type" value="Genomic_DNA"/>
</dbReference>
<comment type="caution">
    <text evidence="2">The sequence shown here is derived from an EMBL/GenBank/DDBJ whole genome shotgun (WGS) entry which is preliminary data.</text>
</comment>
<feature type="transmembrane region" description="Helical" evidence="1">
    <location>
        <begin position="71"/>
        <end position="88"/>
    </location>
</feature>
<sequence>MKNKGELFEAFSRFPHSLLAKKSQRAQTIATIGARHFTLFLKQYTTAYICYIKNLKPLQKTKKTSQPTKRISFKITCLFFVVFSLFFHKSNYF</sequence>
<keyword evidence="1" id="KW-1133">Transmembrane helix</keyword>
<dbReference type="AlphaFoldDB" id="A0AAP1RF18"/>
<evidence type="ECO:0000313" key="2">
    <source>
        <dbReference type="EMBL" id="MBE7694736.1"/>
    </source>
</evidence>
<name>A0AAP1RF18_9FLAO</name>
<evidence type="ECO:0000256" key="1">
    <source>
        <dbReference type="SAM" id="Phobius"/>
    </source>
</evidence>
<keyword evidence="1" id="KW-0812">Transmembrane</keyword>
<dbReference type="Proteomes" id="UP000806077">
    <property type="component" value="Unassembled WGS sequence"/>
</dbReference>
<keyword evidence="3" id="KW-1185">Reference proteome</keyword>
<proteinExistence type="predicted"/>
<evidence type="ECO:0000313" key="3">
    <source>
        <dbReference type="Proteomes" id="UP000806077"/>
    </source>
</evidence>
<keyword evidence="1" id="KW-0472">Membrane</keyword>
<reference evidence="2 3" key="1">
    <citation type="journal article" date="2020" name="Int. J. Syst. Evol. Microbiol.">
        <title>Tenacibaculum piscium sp. nov., isolated from skin ulcers of sea-farmed fish, and description of Tenacibaculum finnmarkense sp. nov. with subdivision into genomovars finnmarkense and ulcerans.</title>
        <authorList>
            <person name="Olsen A.B."/>
            <person name="Spilsberg B."/>
            <person name="Nilsen H.K."/>
            <person name="Lagesen K."/>
            <person name="Gulla S."/>
            <person name="Avendano-Herrera R."/>
            <person name="Irgang R."/>
            <person name="Duchaud E."/>
            <person name="Colquhoun D.J."/>
        </authorList>
    </citation>
    <scope>NUCLEOTIDE SEQUENCE [LARGE SCALE GENOMIC DNA]</scope>
    <source>
        <strain evidence="2 3">TNO037</strain>
    </source>
</reference>
<dbReference type="RefSeq" id="WP_193702146.1">
    <property type="nucleotide sequence ID" value="NZ_JAFMUA010000011.1"/>
</dbReference>
<gene>
    <name evidence="2" type="ORF">F7645_04775</name>
</gene>
<organism evidence="2 3">
    <name type="scientific">Tenacibaculum finnmarkense genomovar finnmarkense</name>
    <dbReference type="NCBI Taxonomy" id="1458503"/>
    <lineage>
        <taxon>Bacteria</taxon>
        <taxon>Pseudomonadati</taxon>
        <taxon>Bacteroidota</taxon>
        <taxon>Flavobacteriia</taxon>
        <taxon>Flavobacteriales</taxon>
        <taxon>Flavobacteriaceae</taxon>
        <taxon>Tenacibaculum</taxon>
        <taxon>Tenacibaculum finnmarkense</taxon>
    </lineage>
</organism>
<protein>
    <submittedName>
        <fullName evidence="2">Uncharacterized protein</fullName>
    </submittedName>
</protein>
<accession>A0AAP1RF18</accession>